<dbReference type="OrthoDB" id="407275at2759"/>
<dbReference type="SUPFAM" id="SSF56176">
    <property type="entry name" value="FAD-binding/transporter-associated domain-like"/>
    <property type="match status" value="1"/>
</dbReference>
<accession>A0A835C084</accession>
<name>A0A835C084_9POAL</name>
<gene>
    <name evidence="10" type="ORF">HU200_028743</name>
</gene>
<evidence type="ECO:0000256" key="3">
    <source>
        <dbReference type="ARBA" id="ARBA00022630"/>
    </source>
</evidence>
<dbReference type="InterPro" id="IPR006094">
    <property type="entry name" value="Oxid_FAD_bind_N"/>
</dbReference>
<dbReference type="InterPro" id="IPR006093">
    <property type="entry name" value="Oxy_OxRdtase_FAD_BS"/>
</dbReference>
<reference evidence="10" key="1">
    <citation type="submission" date="2020-07" db="EMBL/GenBank/DDBJ databases">
        <title>Genome sequence and genetic diversity analysis of an under-domesticated orphan crop, white fonio (Digitaria exilis).</title>
        <authorList>
            <person name="Bennetzen J.L."/>
            <person name="Chen S."/>
            <person name="Ma X."/>
            <person name="Wang X."/>
            <person name="Yssel A.E.J."/>
            <person name="Chaluvadi S.R."/>
            <person name="Johnson M."/>
            <person name="Gangashetty P."/>
            <person name="Hamidou F."/>
            <person name="Sanogo M.D."/>
            <person name="Zwaenepoel A."/>
            <person name="Wallace J."/>
            <person name="Van De Peer Y."/>
            <person name="Van Deynze A."/>
        </authorList>
    </citation>
    <scope>NUCLEOTIDE SEQUENCE</scope>
    <source>
        <tissue evidence="10">Leaves</tissue>
    </source>
</reference>
<dbReference type="InterPro" id="IPR016166">
    <property type="entry name" value="FAD-bd_PCMH"/>
</dbReference>
<dbReference type="InterPro" id="IPR016169">
    <property type="entry name" value="FAD-bd_PCMH_sub2"/>
</dbReference>
<dbReference type="Gene3D" id="3.30.465.10">
    <property type="match status" value="2"/>
</dbReference>
<evidence type="ECO:0000259" key="9">
    <source>
        <dbReference type="PROSITE" id="PS51387"/>
    </source>
</evidence>
<evidence type="ECO:0000256" key="5">
    <source>
        <dbReference type="ARBA" id="ARBA00022827"/>
    </source>
</evidence>
<keyword evidence="4 8" id="KW-0732">Signal</keyword>
<dbReference type="InterPro" id="IPR012951">
    <property type="entry name" value="BBE"/>
</dbReference>
<dbReference type="GO" id="GO:0016491">
    <property type="term" value="F:oxidoreductase activity"/>
    <property type="evidence" value="ECO:0007669"/>
    <property type="project" value="UniProtKB-KW"/>
</dbReference>
<keyword evidence="7" id="KW-0325">Glycoprotein</keyword>
<evidence type="ECO:0000313" key="10">
    <source>
        <dbReference type="EMBL" id="KAF8712955.1"/>
    </source>
</evidence>
<comment type="cofactor">
    <cofactor evidence="1">
        <name>FAD</name>
        <dbReference type="ChEBI" id="CHEBI:57692"/>
    </cofactor>
</comment>
<comment type="similarity">
    <text evidence="2">Belongs to the oxygen-dependent FAD-linked oxidoreductase family.</text>
</comment>
<dbReference type="GO" id="GO:0071949">
    <property type="term" value="F:FAD binding"/>
    <property type="evidence" value="ECO:0007669"/>
    <property type="project" value="InterPro"/>
</dbReference>
<keyword evidence="6" id="KW-0560">Oxidoreductase</keyword>
<feature type="domain" description="FAD-binding PCMH-type" evidence="9">
    <location>
        <begin position="80"/>
        <end position="286"/>
    </location>
</feature>
<evidence type="ECO:0000256" key="1">
    <source>
        <dbReference type="ARBA" id="ARBA00001974"/>
    </source>
</evidence>
<evidence type="ECO:0000256" key="6">
    <source>
        <dbReference type="ARBA" id="ARBA00023002"/>
    </source>
</evidence>
<feature type="chain" id="PRO_5032460366" description="FAD-binding PCMH-type domain-containing protein" evidence="8">
    <location>
        <begin position="26"/>
        <end position="402"/>
    </location>
</feature>
<dbReference type="Pfam" id="PF08031">
    <property type="entry name" value="BBE"/>
    <property type="match status" value="1"/>
</dbReference>
<dbReference type="InterPro" id="IPR016167">
    <property type="entry name" value="FAD-bd_PCMH_sub1"/>
</dbReference>
<sequence length="402" mass="43582">MATHTTVAAALAFCLISTAATTGDAGEHAHPPPPLPSPPPHDIASCLTFNGVKNFTLPSSKTFKPILDSSLRYLRFNIPTVTKPSAIILPASKLELQLAVLYARNSSLAIRVRSGGHSYEGLSYTTENHVPFAVVDLSNLSKIHVDLASATVWAEAGATLGQLYHALSFKYDMLQGRRPITHASAFPIPGQSISDSPSWALTSAPGYLSPTVLDPATGCSHGGGSWGVVYSWKLRLVPVPENITVLAVDRRGSADEIAELIYKWQFVGPHLPDEFYLSTRIFFSAKTTTNAGGGNLTMSFTGQFLAPKHHVLFVLNNSYPELRITSPELEEMSWLEAAAKFAELNSVADLTSRGRVPYNAVSHAAEWGQRYFGNNYDRLVRAKSKIDPGNVFNNAQSIPPLH</sequence>
<dbReference type="Pfam" id="PF01565">
    <property type="entry name" value="FAD_binding_4"/>
    <property type="match status" value="1"/>
</dbReference>
<evidence type="ECO:0000256" key="4">
    <source>
        <dbReference type="ARBA" id="ARBA00022729"/>
    </source>
</evidence>
<dbReference type="AlphaFoldDB" id="A0A835C084"/>
<dbReference type="PROSITE" id="PS00862">
    <property type="entry name" value="OX2_COVAL_FAD"/>
    <property type="match status" value="1"/>
</dbReference>
<keyword evidence="3" id="KW-0285">Flavoprotein</keyword>
<evidence type="ECO:0000256" key="7">
    <source>
        <dbReference type="ARBA" id="ARBA00023180"/>
    </source>
</evidence>
<keyword evidence="5" id="KW-0274">FAD</keyword>
<dbReference type="PANTHER" id="PTHR32448">
    <property type="entry name" value="OS08G0158400 PROTEIN"/>
    <property type="match status" value="1"/>
</dbReference>
<proteinExistence type="inferred from homology"/>
<dbReference type="InterPro" id="IPR036318">
    <property type="entry name" value="FAD-bd_PCMH-like_sf"/>
</dbReference>
<dbReference type="EMBL" id="JACEFO010001742">
    <property type="protein sequence ID" value="KAF8712955.1"/>
    <property type="molecule type" value="Genomic_DNA"/>
</dbReference>
<evidence type="ECO:0000256" key="8">
    <source>
        <dbReference type="SAM" id="SignalP"/>
    </source>
</evidence>
<protein>
    <recommendedName>
        <fullName evidence="9">FAD-binding PCMH-type domain-containing protein</fullName>
    </recommendedName>
</protein>
<dbReference type="Gene3D" id="3.40.462.20">
    <property type="match status" value="1"/>
</dbReference>
<evidence type="ECO:0000313" key="11">
    <source>
        <dbReference type="Proteomes" id="UP000636709"/>
    </source>
</evidence>
<dbReference type="Proteomes" id="UP000636709">
    <property type="component" value="Unassembled WGS sequence"/>
</dbReference>
<evidence type="ECO:0000256" key="2">
    <source>
        <dbReference type="ARBA" id="ARBA00005466"/>
    </source>
</evidence>
<keyword evidence="11" id="KW-1185">Reference proteome</keyword>
<organism evidence="10 11">
    <name type="scientific">Digitaria exilis</name>
    <dbReference type="NCBI Taxonomy" id="1010633"/>
    <lineage>
        <taxon>Eukaryota</taxon>
        <taxon>Viridiplantae</taxon>
        <taxon>Streptophyta</taxon>
        <taxon>Embryophyta</taxon>
        <taxon>Tracheophyta</taxon>
        <taxon>Spermatophyta</taxon>
        <taxon>Magnoliopsida</taxon>
        <taxon>Liliopsida</taxon>
        <taxon>Poales</taxon>
        <taxon>Poaceae</taxon>
        <taxon>PACMAD clade</taxon>
        <taxon>Panicoideae</taxon>
        <taxon>Panicodae</taxon>
        <taxon>Paniceae</taxon>
        <taxon>Anthephorinae</taxon>
        <taxon>Digitaria</taxon>
    </lineage>
</organism>
<dbReference type="Gene3D" id="3.30.43.10">
    <property type="entry name" value="Uridine Diphospho-n-acetylenolpyruvylglucosamine Reductase, domain 2"/>
    <property type="match status" value="1"/>
</dbReference>
<dbReference type="PROSITE" id="PS51387">
    <property type="entry name" value="FAD_PCMH"/>
    <property type="match status" value="1"/>
</dbReference>
<feature type="signal peptide" evidence="8">
    <location>
        <begin position="1"/>
        <end position="25"/>
    </location>
</feature>
<comment type="caution">
    <text evidence="10">The sequence shown here is derived from an EMBL/GenBank/DDBJ whole genome shotgun (WGS) entry which is preliminary data.</text>
</comment>